<name>A0A9N7NHX3_STRHE</name>
<dbReference type="SUPFAM" id="SSF54160">
    <property type="entry name" value="Chromo domain-like"/>
    <property type="match status" value="1"/>
</dbReference>
<dbReference type="PANTHER" id="PTHR46148:SF52">
    <property type="entry name" value="OS04G0603800 PROTEIN"/>
    <property type="match status" value="1"/>
</dbReference>
<feature type="compositionally biased region" description="Polar residues" evidence="1">
    <location>
        <begin position="376"/>
        <end position="387"/>
    </location>
</feature>
<evidence type="ECO:0000313" key="4">
    <source>
        <dbReference type="Proteomes" id="UP001153555"/>
    </source>
</evidence>
<evidence type="ECO:0000259" key="2">
    <source>
        <dbReference type="Pfam" id="PF24626"/>
    </source>
</evidence>
<feature type="region of interest" description="Disordered" evidence="1">
    <location>
        <begin position="173"/>
        <end position="254"/>
    </location>
</feature>
<accession>A0A9N7NHX3</accession>
<feature type="domain" description="Tf2-1-like SH3-like" evidence="2">
    <location>
        <begin position="13"/>
        <end position="64"/>
    </location>
</feature>
<evidence type="ECO:0000256" key="1">
    <source>
        <dbReference type="SAM" id="MobiDB-lite"/>
    </source>
</evidence>
<dbReference type="InterPro" id="IPR016197">
    <property type="entry name" value="Chromo-like_dom_sf"/>
</dbReference>
<dbReference type="Pfam" id="PF24626">
    <property type="entry name" value="SH3_Tf2-1"/>
    <property type="match status" value="1"/>
</dbReference>
<feature type="non-terminal residue" evidence="3">
    <location>
        <position position="412"/>
    </location>
</feature>
<feature type="non-terminal residue" evidence="3">
    <location>
        <position position="1"/>
    </location>
</feature>
<feature type="compositionally biased region" description="Low complexity" evidence="1">
    <location>
        <begin position="229"/>
        <end position="245"/>
    </location>
</feature>
<feature type="compositionally biased region" description="Low complexity" evidence="1">
    <location>
        <begin position="320"/>
        <end position="329"/>
    </location>
</feature>
<organism evidence="3 4">
    <name type="scientific">Striga hermonthica</name>
    <name type="common">Purple witchweed</name>
    <name type="synonym">Buchnera hermonthica</name>
    <dbReference type="NCBI Taxonomy" id="68872"/>
    <lineage>
        <taxon>Eukaryota</taxon>
        <taxon>Viridiplantae</taxon>
        <taxon>Streptophyta</taxon>
        <taxon>Embryophyta</taxon>
        <taxon>Tracheophyta</taxon>
        <taxon>Spermatophyta</taxon>
        <taxon>Magnoliopsida</taxon>
        <taxon>eudicotyledons</taxon>
        <taxon>Gunneridae</taxon>
        <taxon>Pentapetalae</taxon>
        <taxon>asterids</taxon>
        <taxon>lamiids</taxon>
        <taxon>Lamiales</taxon>
        <taxon>Orobanchaceae</taxon>
        <taxon>Buchnereae</taxon>
        <taxon>Striga</taxon>
    </lineage>
</organism>
<gene>
    <name evidence="3" type="ORF">SHERM_25648</name>
</gene>
<dbReference type="EMBL" id="CACSLK010027813">
    <property type="protein sequence ID" value="CAA0830188.1"/>
    <property type="molecule type" value="Genomic_DNA"/>
</dbReference>
<feature type="region of interest" description="Disordered" evidence="1">
    <location>
        <begin position="266"/>
        <end position="390"/>
    </location>
</feature>
<dbReference type="OrthoDB" id="2020429at2759"/>
<dbReference type="Proteomes" id="UP001153555">
    <property type="component" value="Unassembled WGS sequence"/>
</dbReference>
<proteinExistence type="predicted"/>
<keyword evidence="4" id="KW-1185">Reference proteome</keyword>
<dbReference type="PANTHER" id="PTHR46148">
    <property type="entry name" value="CHROMO DOMAIN-CONTAINING PROTEIN"/>
    <property type="match status" value="1"/>
</dbReference>
<comment type="caution">
    <text evidence="3">The sequence shown here is derived from an EMBL/GenBank/DDBJ whole genome shotgun (WGS) entry which is preliminary data.</text>
</comment>
<sequence>KFYKSNGALQFRKRTTVQRAATKLEVRYYGPYQVLKRIGQVAYRLELPKSSHIHPVIHVSQLKRSLGEAQKWCEELQATAAGGWVIVRPSCAIEYRQVKKSGHYRWEVLVEWEELPSEEATWEDLDEIREQFSDFVLEDKETLEGDENDADVGRQFKNALSRAYHARRRLAQRAGETQAIDGGACDVRETSDPTPTDAIPSSSRVQLFPPASSHPAELTRPAQPQAHFRSSPSSSTTSRRAASPTKSPQLEPAIPVIFSGDLAASSRPAPFQLHDPDEQTSRPASSTTPVFPPASLRPSPAADELPHATATRDPNSGKLVPVSSSSAQSRRARPSHDHEPSAPFPATSSSDPQARPGSKPQQPLDPNHFGFFDPVNSPNPVQTTPSWTGPARPACCSVFLPFSSPIRSFPIS</sequence>
<dbReference type="AlphaFoldDB" id="A0A9N7NHX3"/>
<dbReference type="InterPro" id="IPR056924">
    <property type="entry name" value="SH3_Tf2-1"/>
</dbReference>
<reference evidence="3" key="1">
    <citation type="submission" date="2019-12" db="EMBL/GenBank/DDBJ databases">
        <authorList>
            <person name="Scholes J."/>
        </authorList>
    </citation>
    <scope>NUCLEOTIDE SEQUENCE</scope>
</reference>
<evidence type="ECO:0000313" key="3">
    <source>
        <dbReference type="EMBL" id="CAA0830188.1"/>
    </source>
</evidence>
<protein>
    <recommendedName>
        <fullName evidence="2">Tf2-1-like SH3-like domain-containing protein</fullName>
    </recommendedName>
</protein>